<feature type="region of interest" description="Disordered" evidence="1">
    <location>
        <begin position="436"/>
        <end position="460"/>
    </location>
</feature>
<name>A0A9P4I9G7_9PEZI</name>
<accession>A0A9P4I9G7</accession>
<protein>
    <recommendedName>
        <fullName evidence="2">Heterokaryon incompatibility domain-containing protein</fullName>
    </recommendedName>
</protein>
<reference evidence="3" key="1">
    <citation type="journal article" date="2020" name="Stud. Mycol.">
        <title>101 Dothideomycetes genomes: a test case for predicting lifestyles and emergence of pathogens.</title>
        <authorList>
            <person name="Haridas S."/>
            <person name="Albert R."/>
            <person name="Binder M."/>
            <person name="Bloem J."/>
            <person name="Labutti K."/>
            <person name="Salamov A."/>
            <person name="Andreopoulos B."/>
            <person name="Baker S."/>
            <person name="Barry K."/>
            <person name="Bills G."/>
            <person name="Bluhm B."/>
            <person name="Cannon C."/>
            <person name="Castanera R."/>
            <person name="Culley D."/>
            <person name="Daum C."/>
            <person name="Ezra D."/>
            <person name="Gonzalez J."/>
            <person name="Henrissat B."/>
            <person name="Kuo A."/>
            <person name="Liang C."/>
            <person name="Lipzen A."/>
            <person name="Lutzoni F."/>
            <person name="Magnuson J."/>
            <person name="Mondo S."/>
            <person name="Nolan M."/>
            <person name="Ohm R."/>
            <person name="Pangilinan J."/>
            <person name="Park H.-J."/>
            <person name="Ramirez L."/>
            <person name="Alfaro M."/>
            <person name="Sun H."/>
            <person name="Tritt A."/>
            <person name="Yoshinaga Y."/>
            <person name="Zwiers L.-H."/>
            <person name="Turgeon B."/>
            <person name="Goodwin S."/>
            <person name="Spatafora J."/>
            <person name="Crous P."/>
            <person name="Grigoriev I."/>
        </authorList>
    </citation>
    <scope>NUCLEOTIDE SEQUENCE</scope>
    <source>
        <strain evidence="3">CBS 133067</strain>
    </source>
</reference>
<keyword evidence="4" id="KW-1185">Reference proteome</keyword>
<evidence type="ECO:0000313" key="3">
    <source>
        <dbReference type="EMBL" id="KAF2097656.1"/>
    </source>
</evidence>
<dbReference type="Proteomes" id="UP000799772">
    <property type="component" value="Unassembled WGS sequence"/>
</dbReference>
<dbReference type="InterPro" id="IPR010730">
    <property type="entry name" value="HET"/>
</dbReference>
<gene>
    <name evidence="3" type="ORF">NA57DRAFT_58224</name>
</gene>
<organism evidence="3 4">
    <name type="scientific">Rhizodiscina lignyota</name>
    <dbReference type="NCBI Taxonomy" id="1504668"/>
    <lineage>
        <taxon>Eukaryota</taxon>
        <taxon>Fungi</taxon>
        <taxon>Dikarya</taxon>
        <taxon>Ascomycota</taxon>
        <taxon>Pezizomycotina</taxon>
        <taxon>Dothideomycetes</taxon>
        <taxon>Pleosporomycetidae</taxon>
        <taxon>Aulographales</taxon>
        <taxon>Rhizodiscinaceae</taxon>
        <taxon>Rhizodiscina</taxon>
    </lineage>
</organism>
<evidence type="ECO:0000256" key="1">
    <source>
        <dbReference type="SAM" id="MobiDB-lite"/>
    </source>
</evidence>
<proteinExistence type="predicted"/>
<sequence length="653" mass="74080">MGKYAYSELHEDEIRLLKVSHSADGLATGALKTFKRQSCPKYTTLSYTWGDKSRLWPFRVDGKALLIPESLQPFMDILREEADFKDMWWWIDSICINEDDIIEKSSQVAQMGAVYFYAAETIIWLGPASADSDDAINFLRKLSGRRWKFDREPRGSEAELARKLIASGLREDKYQAKWDAVDSLLLRPWWTRVWTVQELVLSRDVRFYCGSSNMTLRNFSSALYALWLCTPLGSGDFPISKAAYTPAWNRRRIFQWFQENEVRQEKGTTQLPLKLIALVAFVSDHLATDIRDRIYSLLGLASDYALIRPDYHLSAEAVFRQFVLAFIKRYKSLDIVCFAQIFRNLDPHVRNSLPSWVPDWRVNIEPMVTPLMVSQSAGAHIGNLRPLKKASDYSISYSAADSSLPPEDIEDDGTLHCKGVLIDTLEELGTYISGSEENFETTKSSPKSRVPPRNDSRRNEASITHNLAASVMKDICRCLVLDRKDRYLSHPAPIEQYVRDFQRFCSVALSNPAGVDRMFGAWLSSNMSLNIRGHSLEVIVNQAAAAIGVSDVDLFNRDDWDSFLARFRDTTLKMARRLSTTKKGYLAMAPAIAQPEDIICVLHGCSVPLVLRPRTGKATYEFIGECYVDGFMNGEALRNADGTSPQLQDFPIT</sequence>
<dbReference type="PANTHER" id="PTHR24148">
    <property type="entry name" value="ANKYRIN REPEAT DOMAIN-CONTAINING PROTEIN 39 HOMOLOG-RELATED"/>
    <property type="match status" value="1"/>
</dbReference>
<feature type="compositionally biased region" description="Polar residues" evidence="1">
    <location>
        <begin position="436"/>
        <end position="447"/>
    </location>
</feature>
<dbReference type="EMBL" id="ML978128">
    <property type="protein sequence ID" value="KAF2097656.1"/>
    <property type="molecule type" value="Genomic_DNA"/>
</dbReference>
<dbReference type="AlphaFoldDB" id="A0A9P4I9G7"/>
<dbReference type="Pfam" id="PF06985">
    <property type="entry name" value="HET"/>
    <property type="match status" value="1"/>
</dbReference>
<dbReference type="InterPro" id="IPR052895">
    <property type="entry name" value="HetReg/Transcr_Mod"/>
</dbReference>
<dbReference type="PANTHER" id="PTHR24148:SF64">
    <property type="entry name" value="HETEROKARYON INCOMPATIBILITY DOMAIN-CONTAINING PROTEIN"/>
    <property type="match status" value="1"/>
</dbReference>
<evidence type="ECO:0000259" key="2">
    <source>
        <dbReference type="Pfam" id="PF06985"/>
    </source>
</evidence>
<dbReference type="Pfam" id="PF26639">
    <property type="entry name" value="Het-6_barrel"/>
    <property type="match status" value="1"/>
</dbReference>
<comment type="caution">
    <text evidence="3">The sequence shown here is derived from an EMBL/GenBank/DDBJ whole genome shotgun (WGS) entry which is preliminary data.</text>
</comment>
<evidence type="ECO:0000313" key="4">
    <source>
        <dbReference type="Proteomes" id="UP000799772"/>
    </source>
</evidence>
<dbReference type="OrthoDB" id="2504919at2759"/>
<feature type="domain" description="Heterokaryon incompatibility" evidence="2">
    <location>
        <begin position="42"/>
        <end position="198"/>
    </location>
</feature>